<dbReference type="EMBL" id="BQKM01000005">
    <property type="protein sequence ID" value="GJN52840.1"/>
    <property type="molecule type" value="Genomic_DNA"/>
</dbReference>
<dbReference type="Gene3D" id="3.90.640.20">
    <property type="entry name" value="Heat-shock cognate protein, ATPase"/>
    <property type="match status" value="1"/>
</dbReference>
<protein>
    <submittedName>
        <fullName evidence="3">DUF3298 domain-containing protein</fullName>
    </submittedName>
</protein>
<dbReference type="EMBL" id="AP023189">
    <property type="protein sequence ID" value="BCG27335.1"/>
    <property type="molecule type" value="Genomic_DNA"/>
</dbReference>
<feature type="domain" description="DUF3298" evidence="2">
    <location>
        <begin position="153"/>
        <end position="228"/>
    </location>
</feature>
<dbReference type="KEGG" id="ptw:TUM18999_55260"/>
<dbReference type="Proteomes" id="UP001054892">
    <property type="component" value="Unassembled WGS sequence"/>
</dbReference>
<sequence>MHKKLLLLGCALLLGACQALTPGDKGLAVKRDAWEHLKPGCQGDSCPLVNIDVISFPDHPQLSELVTQRLLRMTADAPDAPLPASLQSYEKDFLQRAEPGWASYLQAKVREQRDQLTIIELSSYLATGGAHGMPGRGLINYDRTQDKVLTLRDMLIPGQEAEFWKLAEQAHQRWLAANKLDQDPEYASTWPFQRTEHIALGRGALLLKYDVYSIAPYAGGHPELTIPYPQLNGILKPQYFPGRG</sequence>
<evidence type="ECO:0000313" key="4">
    <source>
        <dbReference type="EMBL" id="GJN52840.1"/>
    </source>
</evidence>
<reference evidence="3 5" key="1">
    <citation type="submission" date="2020-05" db="EMBL/GenBank/DDBJ databases">
        <title>Characterization of novel class B3 metallo-beta-lactamase from novel Pseudomonas species.</title>
        <authorList>
            <person name="Yamada K."/>
            <person name="Aoki K."/>
            <person name="Ishii Y."/>
        </authorList>
    </citation>
    <scope>NUCLEOTIDE SEQUENCE [LARGE SCALE GENOMIC DNA]</scope>
    <source>
        <strain evidence="3 5">TUM18999</strain>
        <strain evidence="4 6">TUM20286</strain>
    </source>
</reference>
<dbReference type="Pfam" id="PF11738">
    <property type="entry name" value="DUF3298"/>
    <property type="match status" value="1"/>
</dbReference>
<evidence type="ECO:0000313" key="6">
    <source>
        <dbReference type="Proteomes" id="UP001054892"/>
    </source>
</evidence>
<feature type="signal peptide" evidence="1">
    <location>
        <begin position="1"/>
        <end position="19"/>
    </location>
</feature>
<name>A0A6J4ECX6_9PSED</name>
<keyword evidence="6" id="KW-1185">Reference proteome</keyword>
<evidence type="ECO:0000259" key="2">
    <source>
        <dbReference type="Pfam" id="PF11738"/>
    </source>
</evidence>
<evidence type="ECO:0000256" key="1">
    <source>
        <dbReference type="SAM" id="SignalP"/>
    </source>
</evidence>
<evidence type="ECO:0000313" key="5">
    <source>
        <dbReference type="Proteomes" id="UP000509383"/>
    </source>
</evidence>
<dbReference type="InterPro" id="IPR021729">
    <property type="entry name" value="DUF3298"/>
</dbReference>
<dbReference type="PROSITE" id="PS51257">
    <property type="entry name" value="PROKAR_LIPOPROTEIN"/>
    <property type="match status" value="1"/>
</dbReference>
<keyword evidence="1" id="KW-0732">Signal</keyword>
<organism evidence="3 5">
    <name type="scientific">Pseudomonas tohonis</name>
    <dbReference type="NCBI Taxonomy" id="2725477"/>
    <lineage>
        <taxon>Bacteria</taxon>
        <taxon>Pseudomonadati</taxon>
        <taxon>Pseudomonadota</taxon>
        <taxon>Gammaproteobacteria</taxon>
        <taxon>Pseudomonadales</taxon>
        <taxon>Pseudomonadaceae</taxon>
        <taxon>Pseudomonas</taxon>
    </lineage>
</organism>
<evidence type="ECO:0000313" key="3">
    <source>
        <dbReference type="EMBL" id="BCG27335.1"/>
    </source>
</evidence>
<dbReference type="RefSeq" id="WP_228723504.1">
    <property type="nucleotide sequence ID" value="NZ_AP023189.1"/>
</dbReference>
<dbReference type="AlphaFoldDB" id="A0A6J4ECX6"/>
<dbReference type="InterPro" id="IPR037126">
    <property type="entry name" value="PdaC/RsiV-like_sf"/>
</dbReference>
<feature type="chain" id="PRO_5026916913" evidence="1">
    <location>
        <begin position="20"/>
        <end position="244"/>
    </location>
</feature>
<dbReference type="Gene3D" id="3.30.565.40">
    <property type="entry name" value="Fervidobacterium nodosum Rt17-B1 like"/>
    <property type="match status" value="1"/>
</dbReference>
<accession>A0A6J4ECX6</accession>
<dbReference type="Proteomes" id="UP000509383">
    <property type="component" value="Chromosome"/>
</dbReference>
<gene>
    <name evidence="3" type="ORF">TUM18999_55260</name>
    <name evidence="4" type="ORF">TUM20286_25920</name>
</gene>
<proteinExistence type="predicted"/>